<dbReference type="InterPro" id="IPR002842">
    <property type="entry name" value="ATPase_V1_Esu"/>
</dbReference>
<dbReference type="GO" id="GO:1902600">
    <property type="term" value="P:proton transmembrane transport"/>
    <property type="evidence" value="ECO:0007669"/>
    <property type="project" value="UniProtKB-KW"/>
</dbReference>
<reference evidence="9 10" key="1">
    <citation type="submission" date="2023-05" db="EMBL/GenBank/DDBJ databases">
        <title>A new hyperthermophilic archaea 'Ignisphaera cupida' sp. nov. and description of the family 'Ignisphaeraceae' fam. nov.</title>
        <authorList>
            <person name="Podosokorskaya O.A."/>
            <person name="Elcheninov A.G."/>
            <person name="Klukina A."/>
            <person name="Merkel A.Y."/>
        </authorList>
    </citation>
    <scope>NUCLEOTIDE SEQUENCE [LARGE SCALE GENOMIC DNA]</scope>
    <source>
        <strain evidence="9 10">4213-co</strain>
    </source>
</reference>
<evidence type="ECO:0000256" key="5">
    <source>
        <dbReference type="ARBA" id="ARBA00023065"/>
    </source>
</evidence>
<sequence>MSVEDLRKAVLEKAKAEAESILRKAEEEAKRIVEEALKRKSALVEQKKAEILARLNPDARVAECRYKARIILAEAKSSIIKEIRELVVNEINALSSDKRLDSIKKLIDESIQEVFNTIGKVDSIVVKVSPRDIEFSDTIKKYVEEFYKIRVEGVYEANIVGGIIVECMNGDVIIDNSYDERLERVLRIMITQISKTM</sequence>
<keyword evidence="7" id="KW-0066">ATP synthesis</keyword>
<keyword evidence="5" id="KW-0406">Ion transport</keyword>
<keyword evidence="6" id="KW-0472">Membrane</keyword>
<dbReference type="SUPFAM" id="SSF160527">
    <property type="entry name" value="V-type ATPase subunit E-like"/>
    <property type="match status" value="1"/>
</dbReference>
<evidence type="ECO:0000256" key="3">
    <source>
        <dbReference type="ARBA" id="ARBA00022475"/>
    </source>
</evidence>
<protein>
    <submittedName>
        <fullName evidence="9">F0F1 ATP synthase subunit delta</fullName>
    </submittedName>
</protein>
<evidence type="ECO:0000256" key="7">
    <source>
        <dbReference type="ARBA" id="ARBA00023310"/>
    </source>
</evidence>
<evidence type="ECO:0000256" key="4">
    <source>
        <dbReference type="ARBA" id="ARBA00022781"/>
    </source>
</evidence>
<dbReference type="AlphaFoldDB" id="A0ABD4Z4C1"/>
<accession>A0ABD4Z4C1</accession>
<keyword evidence="4" id="KW-0375">Hydrogen ion transport</keyword>
<evidence type="ECO:0000256" key="2">
    <source>
        <dbReference type="ARBA" id="ARBA00022448"/>
    </source>
</evidence>
<feature type="coiled-coil region" evidence="8">
    <location>
        <begin position="8"/>
        <end position="46"/>
    </location>
</feature>
<keyword evidence="8" id="KW-0175">Coiled coil</keyword>
<organism evidence="9 10">
    <name type="scientific">Ignisphaera cupida</name>
    <dbReference type="NCBI Taxonomy" id="3050454"/>
    <lineage>
        <taxon>Archaea</taxon>
        <taxon>Thermoproteota</taxon>
        <taxon>Thermoprotei</taxon>
        <taxon>Desulfurococcales</taxon>
        <taxon>Desulfurococcaceae</taxon>
        <taxon>Ignisphaera</taxon>
    </lineage>
</organism>
<dbReference type="RefSeq" id="WP_285272973.1">
    <property type="nucleotide sequence ID" value="NZ_JASNVW010000001.1"/>
</dbReference>
<dbReference type="Proteomes" id="UP001529235">
    <property type="component" value="Unassembled WGS sequence"/>
</dbReference>
<keyword evidence="2" id="KW-0813">Transport</keyword>
<comment type="caution">
    <text evidence="9">The sequence shown here is derived from an EMBL/GenBank/DDBJ whole genome shotgun (WGS) entry which is preliminary data.</text>
</comment>
<dbReference type="InterPro" id="IPR038495">
    <property type="entry name" value="ATPase_E_C"/>
</dbReference>
<evidence type="ECO:0000313" key="10">
    <source>
        <dbReference type="Proteomes" id="UP001529235"/>
    </source>
</evidence>
<dbReference type="Gene3D" id="3.30.2320.30">
    <property type="entry name" value="ATP synthase, E subunit, C-terminal"/>
    <property type="match status" value="1"/>
</dbReference>
<dbReference type="GO" id="GO:0006754">
    <property type="term" value="P:ATP biosynthetic process"/>
    <property type="evidence" value="ECO:0007669"/>
    <property type="project" value="UniProtKB-KW"/>
</dbReference>
<name>A0ABD4Z4C1_9CREN</name>
<proteinExistence type="inferred from homology"/>
<evidence type="ECO:0000256" key="6">
    <source>
        <dbReference type="ARBA" id="ARBA00023136"/>
    </source>
</evidence>
<evidence type="ECO:0000256" key="8">
    <source>
        <dbReference type="SAM" id="Coils"/>
    </source>
</evidence>
<dbReference type="Gene3D" id="1.20.5.620">
    <property type="entry name" value="F1F0 ATP synthase subunit B, membrane domain"/>
    <property type="match status" value="1"/>
</dbReference>
<keyword evidence="10" id="KW-1185">Reference proteome</keyword>
<evidence type="ECO:0000313" key="9">
    <source>
        <dbReference type="EMBL" id="MDK6027995.1"/>
    </source>
</evidence>
<comment type="similarity">
    <text evidence="1">Belongs to the V-ATPase E subunit family.</text>
</comment>
<evidence type="ECO:0000256" key="1">
    <source>
        <dbReference type="ARBA" id="ARBA00005901"/>
    </source>
</evidence>
<dbReference type="EMBL" id="JASNVW010000001">
    <property type="protein sequence ID" value="MDK6027995.1"/>
    <property type="molecule type" value="Genomic_DNA"/>
</dbReference>
<keyword evidence="3" id="KW-1003">Cell membrane</keyword>
<dbReference type="Pfam" id="PF01991">
    <property type="entry name" value="vATP-synt_E"/>
    <property type="match status" value="1"/>
</dbReference>
<gene>
    <name evidence="9" type="ORF">QPL79_01265</name>
</gene>